<evidence type="ECO:0000256" key="6">
    <source>
        <dbReference type="ARBA" id="ARBA00023136"/>
    </source>
</evidence>
<feature type="transmembrane region" description="Helical" evidence="7">
    <location>
        <begin position="305"/>
        <end position="326"/>
    </location>
</feature>
<evidence type="ECO:0000256" key="5">
    <source>
        <dbReference type="ARBA" id="ARBA00023043"/>
    </source>
</evidence>
<dbReference type="InterPro" id="IPR002110">
    <property type="entry name" value="Ankyrin_rpt"/>
</dbReference>
<dbReference type="GO" id="GO:0005886">
    <property type="term" value="C:plasma membrane"/>
    <property type="evidence" value="ECO:0007669"/>
    <property type="project" value="TreeGrafter"/>
</dbReference>
<name>A0A4S4EBT3_CAMSN</name>
<dbReference type="AlphaFoldDB" id="A0A4S4EBT3"/>
<evidence type="ECO:0000256" key="7">
    <source>
        <dbReference type="SAM" id="Phobius"/>
    </source>
</evidence>
<evidence type="ECO:0000256" key="4">
    <source>
        <dbReference type="ARBA" id="ARBA00022989"/>
    </source>
</evidence>
<keyword evidence="4 7" id="KW-1133">Transmembrane helix</keyword>
<dbReference type="Proteomes" id="UP000306102">
    <property type="component" value="Unassembled WGS sequence"/>
</dbReference>
<dbReference type="Gene3D" id="1.25.40.20">
    <property type="entry name" value="Ankyrin repeat-containing domain"/>
    <property type="match status" value="2"/>
</dbReference>
<dbReference type="SMART" id="SM00248">
    <property type="entry name" value="ANK"/>
    <property type="match status" value="6"/>
</dbReference>
<dbReference type="Pfam" id="PF13962">
    <property type="entry name" value="PGG"/>
    <property type="match status" value="1"/>
</dbReference>
<feature type="domain" description="PGG" evidence="8">
    <location>
        <begin position="299"/>
        <end position="351"/>
    </location>
</feature>
<dbReference type="PANTHER" id="PTHR24186:SF46">
    <property type="entry name" value="PROTEIN ACCELERATED CELL DEATH 6-LIKE"/>
    <property type="match status" value="1"/>
</dbReference>
<proteinExistence type="predicted"/>
<dbReference type="PANTHER" id="PTHR24186">
    <property type="entry name" value="PROTEIN PHOSPHATASE 1 REGULATORY SUBUNIT"/>
    <property type="match status" value="1"/>
</dbReference>
<evidence type="ECO:0000256" key="3">
    <source>
        <dbReference type="ARBA" id="ARBA00022737"/>
    </source>
</evidence>
<dbReference type="Pfam" id="PF12796">
    <property type="entry name" value="Ank_2"/>
    <property type="match status" value="1"/>
</dbReference>
<evidence type="ECO:0000313" key="10">
    <source>
        <dbReference type="Proteomes" id="UP000306102"/>
    </source>
</evidence>
<evidence type="ECO:0000313" key="9">
    <source>
        <dbReference type="EMBL" id="THG13693.1"/>
    </source>
</evidence>
<comment type="subcellular location">
    <subcellularLocation>
        <location evidence="1">Membrane</location>
        <topology evidence="1">Multi-pass membrane protein</topology>
    </subcellularLocation>
</comment>
<evidence type="ECO:0000256" key="1">
    <source>
        <dbReference type="ARBA" id="ARBA00004141"/>
    </source>
</evidence>
<comment type="caution">
    <text evidence="9">The sequence shown here is derived from an EMBL/GenBank/DDBJ whole genome shotgun (WGS) entry which is preliminary data.</text>
</comment>
<keyword evidence="3" id="KW-0677">Repeat</keyword>
<accession>A0A4S4EBT3</accession>
<evidence type="ECO:0000256" key="2">
    <source>
        <dbReference type="ARBA" id="ARBA00022692"/>
    </source>
</evidence>
<sequence>MARSMNPEFYRATISGDIDRFIRALEDRENCLVIVTQVKNFKGDLVFHLSVSAGHLSTINLFASSLRQNEFMDFEGKSPLYMAAEAGWADLVKLMMGTKLVAIGSDYVNDRINGKSLVHAAFTGKSREVLDIVLSKNSVLIHSIDEEGRSPLSHAASIGYYNGVSYQRNQNDSSELLNKQGQNIVHVAAKNGKDNVIKYVLKTPELEKFINERDEKGNTPLHLATMHWRPMIVNLLTWDKRVRLELVNDAGLTALDVAEKYIGTAPPFRKRLTWMALKSAGAPRSKRQKPNRQFKEMGENYKERINTLMLVLTIIATVTVTAGFTVPGGYKSSAPDEGTTTLLNSNYFKAF</sequence>
<protein>
    <recommendedName>
        <fullName evidence="8">PGG domain-containing protein</fullName>
    </recommendedName>
</protein>
<gene>
    <name evidence="9" type="ORF">TEA_007432</name>
</gene>
<dbReference type="STRING" id="542762.A0A4S4EBT3"/>
<organism evidence="9 10">
    <name type="scientific">Camellia sinensis var. sinensis</name>
    <name type="common">China tea</name>
    <dbReference type="NCBI Taxonomy" id="542762"/>
    <lineage>
        <taxon>Eukaryota</taxon>
        <taxon>Viridiplantae</taxon>
        <taxon>Streptophyta</taxon>
        <taxon>Embryophyta</taxon>
        <taxon>Tracheophyta</taxon>
        <taxon>Spermatophyta</taxon>
        <taxon>Magnoliopsida</taxon>
        <taxon>eudicotyledons</taxon>
        <taxon>Gunneridae</taxon>
        <taxon>Pentapetalae</taxon>
        <taxon>asterids</taxon>
        <taxon>Ericales</taxon>
        <taxon>Theaceae</taxon>
        <taxon>Camellia</taxon>
    </lineage>
</organism>
<keyword evidence="10" id="KW-1185">Reference proteome</keyword>
<evidence type="ECO:0000259" key="8">
    <source>
        <dbReference type="Pfam" id="PF13962"/>
    </source>
</evidence>
<dbReference type="SUPFAM" id="SSF48403">
    <property type="entry name" value="Ankyrin repeat"/>
    <property type="match status" value="1"/>
</dbReference>
<keyword evidence="5" id="KW-0040">ANK repeat</keyword>
<dbReference type="InterPro" id="IPR036770">
    <property type="entry name" value="Ankyrin_rpt-contain_sf"/>
</dbReference>
<reference evidence="9 10" key="1">
    <citation type="journal article" date="2018" name="Proc. Natl. Acad. Sci. U.S.A.">
        <title>Draft genome sequence of Camellia sinensis var. sinensis provides insights into the evolution of the tea genome and tea quality.</title>
        <authorList>
            <person name="Wei C."/>
            <person name="Yang H."/>
            <person name="Wang S."/>
            <person name="Zhao J."/>
            <person name="Liu C."/>
            <person name="Gao L."/>
            <person name="Xia E."/>
            <person name="Lu Y."/>
            <person name="Tai Y."/>
            <person name="She G."/>
            <person name="Sun J."/>
            <person name="Cao H."/>
            <person name="Tong W."/>
            <person name="Gao Q."/>
            <person name="Li Y."/>
            <person name="Deng W."/>
            <person name="Jiang X."/>
            <person name="Wang W."/>
            <person name="Chen Q."/>
            <person name="Zhang S."/>
            <person name="Li H."/>
            <person name="Wu J."/>
            <person name="Wang P."/>
            <person name="Li P."/>
            <person name="Shi C."/>
            <person name="Zheng F."/>
            <person name="Jian J."/>
            <person name="Huang B."/>
            <person name="Shan D."/>
            <person name="Shi M."/>
            <person name="Fang C."/>
            <person name="Yue Y."/>
            <person name="Li F."/>
            <person name="Li D."/>
            <person name="Wei S."/>
            <person name="Han B."/>
            <person name="Jiang C."/>
            <person name="Yin Y."/>
            <person name="Xia T."/>
            <person name="Zhang Z."/>
            <person name="Bennetzen J.L."/>
            <person name="Zhao S."/>
            <person name="Wan X."/>
        </authorList>
    </citation>
    <scope>NUCLEOTIDE SEQUENCE [LARGE SCALE GENOMIC DNA]</scope>
    <source>
        <strain evidence="10">cv. Shuchazao</strain>
        <tissue evidence="9">Leaf</tissue>
    </source>
</reference>
<dbReference type="InterPro" id="IPR026961">
    <property type="entry name" value="PGG_dom"/>
</dbReference>
<keyword evidence="2 7" id="KW-0812">Transmembrane</keyword>
<keyword evidence="6 7" id="KW-0472">Membrane</keyword>
<dbReference type="EMBL" id="SDRB02005770">
    <property type="protein sequence ID" value="THG13693.1"/>
    <property type="molecule type" value="Genomic_DNA"/>
</dbReference>